<evidence type="ECO:0000256" key="4">
    <source>
        <dbReference type="ARBA" id="ARBA00022475"/>
    </source>
</evidence>
<evidence type="ECO:0000256" key="6">
    <source>
        <dbReference type="ARBA" id="ARBA00022692"/>
    </source>
</evidence>
<evidence type="ECO:0000259" key="11">
    <source>
        <dbReference type="PROSITE" id="PS50928"/>
    </source>
</evidence>
<comment type="subcellular location">
    <subcellularLocation>
        <location evidence="1 9">Cell membrane</location>
        <topology evidence="1 9">Multi-pass membrane protein</topology>
    </subcellularLocation>
</comment>
<dbReference type="SUPFAM" id="SSF161098">
    <property type="entry name" value="MetI-like"/>
    <property type="match status" value="1"/>
</dbReference>
<proteinExistence type="inferred from homology"/>
<feature type="transmembrane region" description="Helical" evidence="9">
    <location>
        <begin position="12"/>
        <end position="33"/>
    </location>
</feature>
<keyword evidence="8 9" id="KW-0472">Membrane</keyword>
<sequence length="291" mass="31391">MLRKLPDKISRFLIYLTAFGVSALMAIMLIHIIKESIPAFSGLGIKMFLPSTEWRPVSANPQFGLLPAITGTLYVSFIAVVLALIFGVACACFLNFYLPEKIAAVFLAFIDLVAGIPSVIFGFIGLTVLVKSFATHLHMAAGQCILAAGIVLAIMLLPFVISTCHESIRVARTQYEMTALALGFSREVTLVKIIFPAIRPGIVAGAMMAFGRALGETMAVMMVIGNSPIFPKLLGRGQTLPSLTALEMGSIEYGSLHLSALYVANVVLLVILLAVLGIGYLLKRRFAKHEF</sequence>
<dbReference type="AlphaFoldDB" id="A0A413VZP5"/>
<dbReference type="InterPro" id="IPR051124">
    <property type="entry name" value="Phosphate_Transport_Permease"/>
</dbReference>
<reference evidence="12 13" key="1">
    <citation type="submission" date="2018-08" db="EMBL/GenBank/DDBJ databases">
        <title>A genome reference for cultivated species of the human gut microbiota.</title>
        <authorList>
            <person name="Zou Y."/>
            <person name="Xue W."/>
            <person name="Luo G."/>
        </authorList>
    </citation>
    <scope>NUCLEOTIDE SEQUENCE [LARGE SCALE GENOMIC DNA]</scope>
    <source>
        <strain evidence="12 13">AM40-15AC</strain>
    </source>
</reference>
<gene>
    <name evidence="12" type="primary">pstC</name>
    <name evidence="12" type="ORF">DW885_09610</name>
</gene>
<feature type="transmembrane region" description="Helical" evidence="9">
    <location>
        <begin position="260"/>
        <end position="282"/>
    </location>
</feature>
<feature type="transmembrane region" description="Helical" evidence="9">
    <location>
        <begin position="202"/>
        <end position="224"/>
    </location>
</feature>
<comment type="similarity">
    <text evidence="2 10">Belongs to the binding-protein-dependent transport system permease family. CysTW subfamily.</text>
</comment>
<dbReference type="InterPro" id="IPR035906">
    <property type="entry name" value="MetI-like_sf"/>
</dbReference>
<dbReference type="EMBL" id="QSGQ01000006">
    <property type="protein sequence ID" value="RHB39057.1"/>
    <property type="molecule type" value="Genomic_DNA"/>
</dbReference>
<dbReference type="Proteomes" id="UP000284883">
    <property type="component" value="Unassembled WGS sequence"/>
</dbReference>
<dbReference type="NCBIfam" id="TIGR02138">
    <property type="entry name" value="phosphate_pstC"/>
    <property type="match status" value="1"/>
</dbReference>
<evidence type="ECO:0000256" key="5">
    <source>
        <dbReference type="ARBA" id="ARBA00022592"/>
    </source>
</evidence>
<evidence type="ECO:0000313" key="12">
    <source>
        <dbReference type="EMBL" id="RHB39057.1"/>
    </source>
</evidence>
<dbReference type="InterPro" id="IPR011864">
    <property type="entry name" value="Phosphate_PstC"/>
</dbReference>
<feature type="domain" description="ABC transmembrane type-1" evidence="11">
    <location>
        <begin position="69"/>
        <end position="279"/>
    </location>
</feature>
<keyword evidence="7 9" id="KW-1133">Transmembrane helix</keyword>
<organism evidence="12 13">
    <name type="scientific">Dorea formicigenerans</name>
    <dbReference type="NCBI Taxonomy" id="39486"/>
    <lineage>
        <taxon>Bacteria</taxon>
        <taxon>Bacillati</taxon>
        <taxon>Bacillota</taxon>
        <taxon>Clostridia</taxon>
        <taxon>Lachnospirales</taxon>
        <taxon>Lachnospiraceae</taxon>
        <taxon>Dorea</taxon>
    </lineage>
</organism>
<dbReference type="InterPro" id="IPR000515">
    <property type="entry name" value="MetI-like"/>
</dbReference>
<keyword evidence="3 9" id="KW-0813">Transport</keyword>
<evidence type="ECO:0000256" key="7">
    <source>
        <dbReference type="ARBA" id="ARBA00022989"/>
    </source>
</evidence>
<feature type="transmembrane region" description="Helical" evidence="9">
    <location>
        <begin position="140"/>
        <end position="161"/>
    </location>
</feature>
<evidence type="ECO:0000256" key="3">
    <source>
        <dbReference type="ARBA" id="ARBA00022448"/>
    </source>
</evidence>
<feature type="transmembrane region" description="Helical" evidence="9">
    <location>
        <begin position="105"/>
        <end position="128"/>
    </location>
</feature>
<dbReference type="PANTHER" id="PTHR30425:SF1">
    <property type="entry name" value="PHOSPHATE TRANSPORT SYSTEM PERMEASE PROTEIN PSTC"/>
    <property type="match status" value="1"/>
</dbReference>
<keyword evidence="5 10" id="KW-0592">Phosphate transport</keyword>
<dbReference type="GO" id="GO:0005315">
    <property type="term" value="F:phosphate transmembrane transporter activity"/>
    <property type="evidence" value="ECO:0007669"/>
    <property type="project" value="InterPro"/>
</dbReference>
<comment type="caution">
    <text evidence="12">The sequence shown here is derived from an EMBL/GenBank/DDBJ whole genome shotgun (WGS) entry which is preliminary data.</text>
</comment>
<keyword evidence="4 10" id="KW-1003">Cell membrane</keyword>
<evidence type="ECO:0000256" key="2">
    <source>
        <dbReference type="ARBA" id="ARBA00007069"/>
    </source>
</evidence>
<dbReference type="Pfam" id="PF00528">
    <property type="entry name" value="BPD_transp_1"/>
    <property type="match status" value="1"/>
</dbReference>
<dbReference type="GO" id="GO:0005886">
    <property type="term" value="C:plasma membrane"/>
    <property type="evidence" value="ECO:0007669"/>
    <property type="project" value="UniProtKB-SubCell"/>
</dbReference>
<evidence type="ECO:0000256" key="1">
    <source>
        <dbReference type="ARBA" id="ARBA00004651"/>
    </source>
</evidence>
<dbReference type="CDD" id="cd06261">
    <property type="entry name" value="TM_PBP2"/>
    <property type="match status" value="1"/>
</dbReference>
<evidence type="ECO:0000313" key="13">
    <source>
        <dbReference type="Proteomes" id="UP000284883"/>
    </source>
</evidence>
<evidence type="ECO:0000256" key="9">
    <source>
        <dbReference type="RuleBase" id="RU363032"/>
    </source>
</evidence>
<name>A0A413VZP5_9FIRM</name>
<accession>A0A413VZP5</accession>
<feature type="transmembrane region" description="Helical" evidence="9">
    <location>
        <begin position="73"/>
        <end position="98"/>
    </location>
</feature>
<evidence type="ECO:0000256" key="10">
    <source>
        <dbReference type="RuleBase" id="RU363054"/>
    </source>
</evidence>
<evidence type="ECO:0000256" key="8">
    <source>
        <dbReference type="ARBA" id="ARBA00023136"/>
    </source>
</evidence>
<comment type="function">
    <text evidence="10">Part of the binding-protein-dependent transport system for phosphate; probably responsible for the translocation of the substrate across the membrane.</text>
</comment>
<keyword evidence="6 9" id="KW-0812">Transmembrane</keyword>
<dbReference type="PROSITE" id="PS50928">
    <property type="entry name" value="ABC_TM1"/>
    <property type="match status" value="1"/>
</dbReference>
<protein>
    <recommendedName>
        <fullName evidence="10">Phosphate transport system permease protein</fullName>
    </recommendedName>
</protein>
<dbReference type="PANTHER" id="PTHR30425">
    <property type="entry name" value="PHOSPHATE TRANSPORT SYSTEM PERMEASE PROTEIN PST"/>
    <property type="match status" value="1"/>
</dbReference>
<dbReference type="Gene3D" id="1.10.3720.10">
    <property type="entry name" value="MetI-like"/>
    <property type="match status" value="1"/>
</dbReference>
<dbReference type="RefSeq" id="WP_118001223.1">
    <property type="nucleotide sequence ID" value="NZ_QSGQ01000006.1"/>
</dbReference>
<dbReference type="GO" id="GO:0006817">
    <property type="term" value="P:phosphate ion transport"/>
    <property type="evidence" value="ECO:0007669"/>
    <property type="project" value="UniProtKB-KW"/>
</dbReference>